<dbReference type="InterPro" id="IPR051682">
    <property type="entry name" value="Mito_Persulfide_Diox"/>
</dbReference>
<dbReference type="CDD" id="cd07724">
    <property type="entry name" value="POD-like_MBL-fold"/>
    <property type="match status" value="1"/>
</dbReference>
<dbReference type="InterPro" id="IPR036866">
    <property type="entry name" value="RibonucZ/Hydroxyglut_hydro"/>
</dbReference>
<feature type="domain" description="Rhodanese" evidence="2">
    <location>
        <begin position="371"/>
        <end position="459"/>
    </location>
</feature>
<sequence precursor="true">MSAMILETIRSDYLAHLSYILIHKGKAAVIDPRRDCQAYIDLARQHGASISHIFETHRNEDYVTGSRELARRTGAQIMHGKGFPFDFGAPVSEGDWFDIGDLRLTVLETPGHTFDSISLVLRDMSSGEDPVAVFTGDALFIGDVGRTDFYPDRREEVAGLLYDSIFGKLLPLGDHVILYPAHGAGSVCGSGMAQREFSTLGFERRHNPALQLGREAFVRRKAGERHEYPPYFRKMEEINAQGSDAPLCEIREPKPLGAEEFAKLVANGGAQVVDVRSPEAIAGAFVPGSLAIPEQLVSGYAGYLLDYGQPIYLVAETQEEMQSARAQLLRMGYDRVEGWLAGGLTGWETAGRQYDSIPAVNVRELVRRIQADEDFTLLDVRKQEEVEAGMLPGARHIFLGDLPNRLTEIPRDKPVTTFCGSGQRAVIAASILKRHGFERVEDNLGSMAACRSYGCPIVEPATSGKPDEQEAA</sequence>
<dbReference type="eggNOG" id="COG0491">
    <property type="taxonomic scope" value="Bacteria"/>
</dbReference>
<dbReference type="Proteomes" id="UP000007844">
    <property type="component" value="Chromosome"/>
</dbReference>
<dbReference type="InterPro" id="IPR001279">
    <property type="entry name" value="Metallo-B-lactamas"/>
</dbReference>
<evidence type="ECO:0000313" key="4">
    <source>
        <dbReference type="Proteomes" id="UP000007844"/>
    </source>
</evidence>
<gene>
    <name evidence="3" type="ORF">Desaf_3592</name>
</gene>
<dbReference type="GO" id="GO:0050313">
    <property type="term" value="F:sulfur dioxygenase activity"/>
    <property type="evidence" value="ECO:0007669"/>
    <property type="project" value="InterPro"/>
</dbReference>
<dbReference type="AlphaFoldDB" id="F3YYP5"/>
<keyword evidence="1" id="KW-0479">Metal-binding</keyword>
<dbReference type="SUPFAM" id="SSF52821">
    <property type="entry name" value="Rhodanese/Cell cycle control phosphatase"/>
    <property type="match status" value="2"/>
</dbReference>
<dbReference type="PANTHER" id="PTHR43084:SF1">
    <property type="entry name" value="PERSULFIDE DIOXYGENASE ETHE1, MITOCHONDRIAL"/>
    <property type="match status" value="1"/>
</dbReference>
<dbReference type="RefSeq" id="WP_014261485.1">
    <property type="nucleotide sequence ID" value="NC_016629.1"/>
</dbReference>
<dbReference type="GO" id="GO:0070813">
    <property type="term" value="P:hydrogen sulfide metabolic process"/>
    <property type="evidence" value="ECO:0007669"/>
    <property type="project" value="TreeGrafter"/>
</dbReference>
<dbReference type="InterPro" id="IPR036873">
    <property type="entry name" value="Rhodanese-like_dom_sf"/>
</dbReference>
<dbReference type="SUPFAM" id="SSF56281">
    <property type="entry name" value="Metallo-hydrolase/oxidoreductase"/>
    <property type="match status" value="1"/>
</dbReference>
<proteinExistence type="predicted"/>
<dbReference type="Gene3D" id="3.40.250.10">
    <property type="entry name" value="Rhodanese-like domain"/>
    <property type="match status" value="2"/>
</dbReference>
<dbReference type="Pfam" id="PF00581">
    <property type="entry name" value="Rhodanese"/>
    <property type="match status" value="2"/>
</dbReference>
<evidence type="ECO:0000313" key="3">
    <source>
        <dbReference type="EMBL" id="EGJ51871.1"/>
    </source>
</evidence>
<dbReference type="InterPro" id="IPR044528">
    <property type="entry name" value="POD-like_MBL-fold"/>
</dbReference>
<accession>F3YYP5</accession>
<protein>
    <submittedName>
        <fullName evidence="3">Rhodanese-like protein</fullName>
    </submittedName>
</protein>
<dbReference type="GO" id="GO:0046872">
    <property type="term" value="F:metal ion binding"/>
    <property type="evidence" value="ECO:0007669"/>
    <property type="project" value="UniProtKB-KW"/>
</dbReference>
<dbReference type="KEGG" id="daf:Desaf_3592"/>
<dbReference type="PROSITE" id="PS50206">
    <property type="entry name" value="RHODANESE_3"/>
    <property type="match status" value="2"/>
</dbReference>
<dbReference type="Pfam" id="PF00753">
    <property type="entry name" value="Lactamase_B"/>
    <property type="match status" value="1"/>
</dbReference>
<dbReference type="InterPro" id="IPR001763">
    <property type="entry name" value="Rhodanese-like_dom"/>
</dbReference>
<keyword evidence="4" id="KW-1185">Reference proteome</keyword>
<organism evidence="3 4">
    <name type="scientific">Desulfocurvibacter africanus subsp. africanus str. Walvis Bay</name>
    <dbReference type="NCBI Taxonomy" id="690850"/>
    <lineage>
        <taxon>Bacteria</taxon>
        <taxon>Pseudomonadati</taxon>
        <taxon>Thermodesulfobacteriota</taxon>
        <taxon>Desulfovibrionia</taxon>
        <taxon>Desulfovibrionales</taxon>
        <taxon>Desulfovibrionaceae</taxon>
        <taxon>Desulfocurvibacter</taxon>
    </lineage>
</organism>
<dbReference type="Gene3D" id="3.60.15.10">
    <property type="entry name" value="Ribonuclease Z/Hydroxyacylglutathione hydrolase-like"/>
    <property type="match status" value="1"/>
</dbReference>
<evidence type="ECO:0000259" key="2">
    <source>
        <dbReference type="PROSITE" id="PS50206"/>
    </source>
</evidence>
<dbReference type="GO" id="GO:0006749">
    <property type="term" value="P:glutathione metabolic process"/>
    <property type="evidence" value="ECO:0007669"/>
    <property type="project" value="InterPro"/>
</dbReference>
<dbReference type="SMART" id="SM00849">
    <property type="entry name" value="Lactamase_B"/>
    <property type="match status" value="1"/>
</dbReference>
<name>F3YYP5_DESAF</name>
<evidence type="ECO:0000256" key="1">
    <source>
        <dbReference type="ARBA" id="ARBA00022723"/>
    </source>
</evidence>
<dbReference type="HOGENOM" id="CLU_030571_7_1_7"/>
<reference evidence="3 4" key="1">
    <citation type="journal article" date="2011" name="J. Bacteriol.">
        <title>Genome sequence of the mercury-methylating and pleomorphic Desulfovibrio africanus Strain Walvis Bay.</title>
        <authorList>
            <person name="Brown S.D."/>
            <person name="Wall J.D."/>
            <person name="Kucken A.M."/>
            <person name="Gilmour C.C."/>
            <person name="Podar M."/>
            <person name="Brandt C.C."/>
            <person name="Teshima H."/>
            <person name="Detter J.C."/>
            <person name="Han C.S."/>
            <person name="Land M.L."/>
            <person name="Lucas S."/>
            <person name="Han J."/>
            <person name="Pennacchio L."/>
            <person name="Nolan M."/>
            <person name="Pitluck S."/>
            <person name="Woyke T."/>
            <person name="Goodwin L."/>
            <person name="Palumbo A.V."/>
            <person name="Elias D.A."/>
        </authorList>
    </citation>
    <scope>NUCLEOTIDE SEQUENCE [LARGE SCALE GENOMIC DNA]</scope>
    <source>
        <strain evidence="3 4">Walvis Bay</strain>
    </source>
</reference>
<dbReference type="eggNOG" id="COG0607">
    <property type="taxonomic scope" value="Bacteria"/>
</dbReference>
<feature type="domain" description="Rhodanese" evidence="2">
    <location>
        <begin position="266"/>
        <end position="356"/>
    </location>
</feature>
<dbReference type="EMBL" id="CP003221">
    <property type="protein sequence ID" value="EGJ51871.1"/>
    <property type="molecule type" value="Genomic_DNA"/>
</dbReference>
<dbReference type="SMART" id="SM00450">
    <property type="entry name" value="RHOD"/>
    <property type="match status" value="2"/>
</dbReference>
<dbReference type="PANTHER" id="PTHR43084">
    <property type="entry name" value="PERSULFIDE DIOXYGENASE ETHE1"/>
    <property type="match status" value="1"/>
</dbReference>
<dbReference type="STRING" id="690850.Desaf_3592"/>
<dbReference type="CDD" id="cd00158">
    <property type="entry name" value="RHOD"/>
    <property type="match status" value="2"/>
</dbReference>